<protein>
    <submittedName>
        <fullName evidence="2">Uncharacterized protein</fullName>
    </submittedName>
</protein>
<gene>
    <name evidence="2" type="ORF">QWJ38_04090</name>
</gene>
<feature type="transmembrane region" description="Helical" evidence="1">
    <location>
        <begin position="53"/>
        <end position="77"/>
    </location>
</feature>
<comment type="caution">
    <text evidence="2">The sequence shown here is derived from an EMBL/GenBank/DDBJ whole genome shotgun (WGS) entry which is preliminary data.</text>
</comment>
<dbReference type="SUPFAM" id="SSF48239">
    <property type="entry name" value="Terpenoid cyclases/Protein prenyltransferases"/>
    <property type="match status" value="1"/>
</dbReference>
<keyword evidence="1" id="KW-1133">Transmembrane helix</keyword>
<sequence>MITSKQEPEKGSAWRGASAGFGAVTVLLGWLVHAAEVHNALTSLVGPDWIRSLQIGVSALVTLLFVAGYSALGVWLYRRYLARHRRRHLFLAALVLVGLLITGCSIYVALPKPPDASELQRNAQNWDRLLLELGKAEAGVAGEGLRYNRLDRAVKPQVWSTAQGLWAMLPEGGAPPTAADAKTMRAALTYIEGKRLPGDEGWAYMGQLDYGITEVNGWVVLAQVAALRPAVAGAIWGDQQAQARARLQRDVQLLIAQQLDSGAWSPLGDAGMLGDDAAKKKELKEREAEHQRSYSSAIALWALVEAQRAGLLAPEQRDLALAKIRNGVGWLIGTYQIALRSWVPNPKRSGNTERYAGLSAQVLYVLERARPYANALQTQHYLNARREFLIGIETAGAGDTQELAQRRIDANDRTHDSDVHLPGARVLLEGSSFLWYPWTLAACSTRAEMQLDEEDQALAERGCARLGDRIKELLNFAETDPFTYAMAESLFGLRCQLRVLQQRAQAAKVQAKR</sequence>
<evidence type="ECO:0000256" key="1">
    <source>
        <dbReference type="SAM" id="Phobius"/>
    </source>
</evidence>
<keyword evidence="1" id="KW-0472">Membrane</keyword>
<keyword evidence="3" id="KW-1185">Reference proteome</keyword>
<feature type="transmembrane region" description="Helical" evidence="1">
    <location>
        <begin position="89"/>
        <end position="110"/>
    </location>
</feature>
<dbReference type="RefSeq" id="WP_290357758.1">
    <property type="nucleotide sequence ID" value="NZ_JAUHHC010000001.1"/>
</dbReference>
<dbReference type="InterPro" id="IPR008930">
    <property type="entry name" value="Terpenoid_cyclase/PrenylTrfase"/>
</dbReference>
<name>A0ABT8DTF9_9BURK</name>
<proteinExistence type="predicted"/>
<reference evidence="2 3" key="1">
    <citation type="submission" date="2023-06" db="EMBL/GenBank/DDBJ databases">
        <title>Pelomonas sp. PFR6 16S ribosomal RNA gene Genome sequencing and assembly.</title>
        <authorList>
            <person name="Woo H."/>
        </authorList>
    </citation>
    <scope>NUCLEOTIDE SEQUENCE [LARGE SCALE GENOMIC DNA]</scope>
    <source>
        <strain evidence="2 3">PFR6</strain>
    </source>
</reference>
<dbReference type="EMBL" id="JAUHHC010000001">
    <property type="protein sequence ID" value="MDN3919456.1"/>
    <property type="molecule type" value="Genomic_DNA"/>
</dbReference>
<feature type="transmembrane region" description="Helical" evidence="1">
    <location>
        <begin position="12"/>
        <end position="33"/>
    </location>
</feature>
<accession>A0ABT8DTF9</accession>
<organism evidence="2 3">
    <name type="scientific">Roseateles violae</name>
    <dbReference type="NCBI Taxonomy" id="3058042"/>
    <lineage>
        <taxon>Bacteria</taxon>
        <taxon>Pseudomonadati</taxon>
        <taxon>Pseudomonadota</taxon>
        <taxon>Betaproteobacteria</taxon>
        <taxon>Burkholderiales</taxon>
        <taxon>Sphaerotilaceae</taxon>
        <taxon>Roseateles</taxon>
    </lineage>
</organism>
<dbReference type="Proteomes" id="UP001228044">
    <property type="component" value="Unassembled WGS sequence"/>
</dbReference>
<evidence type="ECO:0000313" key="2">
    <source>
        <dbReference type="EMBL" id="MDN3919456.1"/>
    </source>
</evidence>
<evidence type="ECO:0000313" key="3">
    <source>
        <dbReference type="Proteomes" id="UP001228044"/>
    </source>
</evidence>
<keyword evidence="1" id="KW-0812">Transmembrane</keyword>